<keyword evidence="2" id="KW-0812">Transmembrane</keyword>
<protein>
    <recommendedName>
        <fullName evidence="5">Transmembrane protein (PGPGW)</fullName>
    </recommendedName>
</protein>
<evidence type="ECO:0008006" key="5">
    <source>
        <dbReference type="Google" id="ProtNLM"/>
    </source>
</evidence>
<evidence type="ECO:0000313" key="3">
    <source>
        <dbReference type="EMBL" id="KLL11811.1"/>
    </source>
</evidence>
<dbReference type="Pfam" id="PF09656">
    <property type="entry name" value="PGPGW"/>
    <property type="match status" value="1"/>
</dbReference>
<gene>
    <name evidence="3" type="ORF">FrCorBMG51_09160</name>
</gene>
<proteinExistence type="predicted"/>
<organism evidence="3 4">
    <name type="scientific">Protofrankia coriariae</name>
    <dbReference type="NCBI Taxonomy" id="1562887"/>
    <lineage>
        <taxon>Bacteria</taxon>
        <taxon>Bacillati</taxon>
        <taxon>Actinomycetota</taxon>
        <taxon>Actinomycetes</taxon>
        <taxon>Frankiales</taxon>
        <taxon>Frankiaceae</taxon>
        <taxon>Protofrankia</taxon>
    </lineage>
</organism>
<comment type="caution">
    <text evidence="3">The sequence shown here is derived from an EMBL/GenBank/DDBJ whole genome shotgun (WGS) entry which is preliminary data.</text>
</comment>
<evidence type="ECO:0000313" key="4">
    <source>
        <dbReference type="Proteomes" id="UP000035425"/>
    </source>
</evidence>
<dbReference type="EMBL" id="JWIO01000011">
    <property type="protein sequence ID" value="KLL11811.1"/>
    <property type="molecule type" value="Genomic_DNA"/>
</dbReference>
<sequence length="177" mass="18828">MLNRSARIIRRIVVSAVGVAVLGLGVALLALPGPGFLVIALGFFVLSLEYEWARRQFEQARRRAADLADQAAASVWSSAFTILFGLGMIAAGILWIVVETLPFSSPWTGGSVVFGGLVILSTILFSLWQAKQARDAGEPTPAELLDLKEEEHHRRVSAASSSTSAPPGAPPTSSTEE</sequence>
<name>A0ABR5F4Y7_9ACTN</name>
<dbReference type="Proteomes" id="UP000035425">
    <property type="component" value="Unassembled WGS sequence"/>
</dbReference>
<dbReference type="RefSeq" id="WP_047222645.1">
    <property type="nucleotide sequence ID" value="NZ_JWIO01000011.1"/>
</dbReference>
<feature type="transmembrane region" description="Helical" evidence="2">
    <location>
        <begin position="12"/>
        <end position="30"/>
    </location>
</feature>
<feature type="transmembrane region" description="Helical" evidence="2">
    <location>
        <begin position="110"/>
        <end position="128"/>
    </location>
</feature>
<evidence type="ECO:0000256" key="2">
    <source>
        <dbReference type="SAM" id="Phobius"/>
    </source>
</evidence>
<feature type="region of interest" description="Disordered" evidence="1">
    <location>
        <begin position="139"/>
        <end position="177"/>
    </location>
</feature>
<keyword evidence="4" id="KW-1185">Reference proteome</keyword>
<dbReference type="InterPro" id="IPR019099">
    <property type="entry name" value="Uncharacterised_PGPGW_TM"/>
</dbReference>
<feature type="compositionally biased region" description="Low complexity" evidence="1">
    <location>
        <begin position="157"/>
        <end position="177"/>
    </location>
</feature>
<keyword evidence="2" id="KW-0472">Membrane</keyword>
<feature type="transmembrane region" description="Helical" evidence="2">
    <location>
        <begin position="74"/>
        <end position="98"/>
    </location>
</feature>
<feature type="transmembrane region" description="Helical" evidence="2">
    <location>
        <begin position="36"/>
        <end position="53"/>
    </location>
</feature>
<keyword evidence="2" id="KW-1133">Transmembrane helix</keyword>
<reference evidence="3 4" key="1">
    <citation type="submission" date="2014-12" db="EMBL/GenBank/DDBJ databases">
        <title>Frankia sp. BMG5.1 draft genome.</title>
        <authorList>
            <person name="Gtari M."/>
            <person name="Ghodhbane-Gtari F."/>
            <person name="Nouioui I."/>
            <person name="Ktari A."/>
            <person name="Hezbri K."/>
            <person name="Mimouni W."/>
            <person name="Sbissi I."/>
            <person name="Ayari A."/>
            <person name="Yamanaka T."/>
            <person name="Normand P."/>
            <person name="Tisa L.S."/>
            <person name="Boudabous A."/>
        </authorList>
    </citation>
    <scope>NUCLEOTIDE SEQUENCE [LARGE SCALE GENOMIC DNA]</scope>
    <source>
        <strain evidence="3 4">BMG5.1</strain>
    </source>
</reference>
<accession>A0ABR5F4Y7</accession>
<evidence type="ECO:0000256" key="1">
    <source>
        <dbReference type="SAM" id="MobiDB-lite"/>
    </source>
</evidence>